<dbReference type="Pfam" id="PF24925">
    <property type="entry name" value="DUF7746"/>
    <property type="match status" value="1"/>
</dbReference>
<organism evidence="3 4">
    <name type="scientific">Lithocarpus litseifolius</name>
    <dbReference type="NCBI Taxonomy" id="425828"/>
    <lineage>
        <taxon>Eukaryota</taxon>
        <taxon>Viridiplantae</taxon>
        <taxon>Streptophyta</taxon>
        <taxon>Embryophyta</taxon>
        <taxon>Tracheophyta</taxon>
        <taxon>Spermatophyta</taxon>
        <taxon>Magnoliopsida</taxon>
        <taxon>eudicotyledons</taxon>
        <taxon>Gunneridae</taxon>
        <taxon>Pentapetalae</taxon>
        <taxon>rosids</taxon>
        <taxon>fabids</taxon>
        <taxon>Fagales</taxon>
        <taxon>Fagaceae</taxon>
        <taxon>Lithocarpus</taxon>
    </lineage>
</organism>
<protein>
    <recommendedName>
        <fullName evidence="2">DUF7746 domain-containing protein</fullName>
    </recommendedName>
</protein>
<dbReference type="AlphaFoldDB" id="A0AAW2DL98"/>
<name>A0AAW2DL98_9ROSI</name>
<dbReference type="InterPro" id="IPR056648">
    <property type="entry name" value="DUF7746"/>
</dbReference>
<feature type="domain" description="DUF7746" evidence="2">
    <location>
        <begin position="1"/>
        <end position="48"/>
    </location>
</feature>
<dbReference type="PANTHER" id="PTHR33054:SF9">
    <property type="entry name" value="CCHC-TYPE DOMAIN-CONTAINING PROTEIN"/>
    <property type="match status" value="1"/>
</dbReference>
<keyword evidence="4" id="KW-1185">Reference proteome</keyword>
<comment type="caution">
    <text evidence="3">The sequence shown here is derived from an EMBL/GenBank/DDBJ whole genome shotgun (WGS) entry which is preliminary data.</text>
</comment>
<keyword evidence="1" id="KW-0175">Coiled coil</keyword>
<evidence type="ECO:0000313" key="3">
    <source>
        <dbReference type="EMBL" id="KAL0010934.1"/>
    </source>
</evidence>
<evidence type="ECO:0000256" key="1">
    <source>
        <dbReference type="SAM" id="Coils"/>
    </source>
</evidence>
<dbReference type="EMBL" id="JAZDWU010000002">
    <property type="protein sequence ID" value="KAL0010934.1"/>
    <property type="molecule type" value="Genomic_DNA"/>
</dbReference>
<evidence type="ECO:0000259" key="2">
    <source>
        <dbReference type="Pfam" id="PF24925"/>
    </source>
</evidence>
<dbReference type="PANTHER" id="PTHR33054">
    <property type="entry name" value="CCHC-TYPE DOMAIN-CONTAINING PROTEIN"/>
    <property type="match status" value="1"/>
</dbReference>
<dbReference type="Proteomes" id="UP001459277">
    <property type="component" value="Unassembled WGS sequence"/>
</dbReference>
<accession>A0AAW2DL98</accession>
<sequence length="347" mass="40140">MVAITYMNNHDLDHPEIVELLSTGFTGTLRGWWDSYLTKDSRESIKRAVKLNDEGLPIFDEKRNSGIPDGVNTLIHTILKHFVGTLTNVSSRVSDYLNNLRCPTMSDYRWYHAVFLSRVMLRKDCKKPYWKEKFIDGLPPLFAHKIQNPELQKEYLDRFKKNLTKNEDSKKLKSTISFEEVLERFNKKKPKELTIGDLKQKLNIVESNIDYLRHELETIKTDNNNIKQELSILKLDKSIDKHQSDNEQDEPKEGNDPCQQALFPDTGISDTINSILNNSIPPKWFTKLNIVVSPTYNFDVIAMIDSGADMNCIQEDLIPPEYFEYSSERLISANGSQMKIKHELPNA</sequence>
<gene>
    <name evidence="3" type="ORF">SO802_006042</name>
</gene>
<reference evidence="3 4" key="1">
    <citation type="submission" date="2024-01" db="EMBL/GenBank/DDBJ databases">
        <title>A telomere-to-telomere, gap-free genome of sweet tea (Lithocarpus litseifolius).</title>
        <authorList>
            <person name="Zhou J."/>
        </authorList>
    </citation>
    <scope>NUCLEOTIDE SEQUENCE [LARGE SCALE GENOMIC DNA]</scope>
    <source>
        <strain evidence="3">Zhou-2022a</strain>
        <tissue evidence="3">Leaf</tissue>
    </source>
</reference>
<feature type="coiled-coil region" evidence="1">
    <location>
        <begin position="209"/>
        <end position="236"/>
    </location>
</feature>
<proteinExistence type="predicted"/>
<evidence type="ECO:0000313" key="4">
    <source>
        <dbReference type="Proteomes" id="UP001459277"/>
    </source>
</evidence>